<reference evidence="3 4" key="1">
    <citation type="submission" date="2016-03" db="EMBL/GenBank/DDBJ databases">
        <title>Shallow-sea hydrothermal system.</title>
        <authorList>
            <person name="Tang K."/>
        </authorList>
    </citation>
    <scope>NUCLEOTIDE SEQUENCE [LARGE SCALE GENOMIC DNA]</scope>
    <source>
        <strain evidence="3 4">JLT9</strain>
    </source>
</reference>
<dbReference type="AlphaFoldDB" id="A0A1B1NB12"/>
<keyword evidence="4" id="KW-1185">Reference proteome</keyword>
<evidence type="ECO:0000313" key="4">
    <source>
        <dbReference type="Proteomes" id="UP000092482"/>
    </source>
</evidence>
<dbReference type="KEGG" id="serj:SGUI_1221"/>
<dbReference type="OrthoDB" id="3171021at2"/>
<dbReference type="EMBL" id="CP014989">
    <property type="protein sequence ID" value="ANS78617.1"/>
    <property type="molecule type" value="Genomic_DNA"/>
</dbReference>
<keyword evidence="3" id="KW-0808">Transferase</keyword>
<dbReference type="InterPro" id="IPR001173">
    <property type="entry name" value="Glyco_trans_2-like"/>
</dbReference>
<evidence type="ECO:0000259" key="1">
    <source>
        <dbReference type="Pfam" id="PF00535"/>
    </source>
</evidence>
<dbReference type="Gene3D" id="3.90.550.10">
    <property type="entry name" value="Spore Coat Polysaccharide Biosynthesis Protein SpsA, Chain A"/>
    <property type="match status" value="1"/>
</dbReference>
<dbReference type="CDD" id="cd00761">
    <property type="entry name" value="Glyco_tranf_GTA_type"/>
    <property type="match status" value="1"/>
</dbReference>
<feature type="domain" description="TarS/TarP linker" evidence="2">
    <location>
        <begin position="229"/>
        <end position="289"/>
    </location>
</feature>
<name>A0A1B1NB12_9MICO</name>
<evidence type="ECO:0000313" key="3">
    <source>
        <dbReference type="EMBL" id="ANS78617.1"/>
    </source>
</evidence>
<evidence type="ECO:0000259" key="2">
    <source>
        <dbReference type="Pfam" id="PF22181"/>
    </source>
</evidence>
<dbReference type="InterPro" id="IPR054028">
    <property type="entry name" value="TarS/TarP_linker"/>
</dbReference>
<dbReference type="PANTHER" id="PTHR22916:SF3">
    <property type="entry name" value="UDP-GLCNAC:BETAGAL BETA-1,3-N-ACETYLGLUCOSAMINYLTRANSFERASE-LIKE PROTEIN 1"/>
    <property type="match status" value="1"/>
</dbReference>
<dbReference type="RefSeq" id="WP_066637640.1">
    <property type="nucleotide sequence ID" value="NZ_CP014989.1"/>
</dbReference>
<organism evidence="3 4">
    <name type="scientific">Serinicoccus hydrothermalis</name>
    <dbReference type="NCBI Taxonomy" id="1758689"/>
    <lineage>
        <taxon>Bacteria</taxon>
        <taxon>Bacillati</taxon>
        <taxon>Actinomycetota</taxon>
        <taxon>Actinomycetes</taxon>
        <taxon>Micrococcales</taxon>
        <taxon>Ornithinimicrobiaceae</taxon>
        <taxon>Serinicoccus</taxon>
    </lineage>
</organism>
<proteinExistence type="predicted"/>
<feature type="domain" description="Glycosyltransferase 2-like" evidence="1">
    <location>
        <begin position="18"/>
        <end position="170"/>
    </location>
</feature>
<dbReference type="PANTHER" id="PTHR22916">
    <property type="entry name" value="GLYCOSYLTRANSFERASE"/>
    <property type="match status" value="1"/>
</dbReference>
<dbReference type="PATRIC" id="fig|1758689.4.peg.1262"/>
<dbReference type="Pfam" id="PF22181">
    <property type="entry name" value="TarS_linker"/>
    <property type="match status" value="1"/>
</dbReference>
<accession>A0A1B1NB12</accession>
<dbReference type="InterPro" id="IPR029044">
    <property type="entry name" value="Nucleotide-diphossugar_trans"/>
</dbReference>
<sequence>MGDVASGTGPQHEGISVSVVVPVHDAMPYLESLLRPLAAQDLDETAFEVILVDDGSTDGGPAVLDAWAGGRPRARVVHQDNSGWPGRPRNRGLDLARGRYVSLAEADDELGPEALRRMVEFADEHGSDVLVPRSVGVGRSVPHLFRATRVDADLERVFHTLTPQRLFRRSFLEREQLRFPEEKVRLEDGMMLARAYLLADRVSYLGGYAFYRLTLRDDGRNISSQTIDPDGYTWSVAEVSRLVREHDPDPGRADRIVLDLYRRKCLNHYRPARWAETSPERRRQFLAAH</sequence>
<dbReference type="SUPFAM" id="SSF53448">
    <property type="entry name" value="Nucleotide-diphospho-sugar transferases"/>
    <property type="match status" value="1"/>
</dbReference>
<dbReference type="STRING" id="1758689.SGUI_1221"/>
<protein>
    <submittedName>
        <fullName evidence="3">Putative glycosyl transferase</fullName>
    </submittedName>
</protein>
<dbReference type="GO" id="GO:0016758">
    <property type="term" value="F:hexosyltransferase activity"/>
    <property type="evidence" value="ECO:0007669"/>
    <property type="project" value="UniProtKB-ARBA"/>
</dbReference>
<gene>
    <name evidence="3" type="ORF">SGUI_1221</name>
</gene>
<dbReference type="Proteomes" id="UP000092482">
    <property type="component" value="Chromosome"/>
</dbReference>
<dbReference type="Pfam" id="PF00535">
    <property type="entry name" value="Glycos_transf_2"/>
    <property type="match status" value="1"/>
</dbReference>